<dbReference type="InterPro" id="IPR010287">
    <property type="entry name" value="DUF892_YciF-like"/>
</dbReference>
<dbReference type="RefSeq" id="WP_074537401.1">
    <property type="nucleotide sequence ID" value="NZ_FNBD01000002.1"/>
</dbReference>
<organism evidence="1 2">
    <name type="scientific">Cellulophaga baltica</name>
    <dbReference type="NCBI Taxonomy" id="76594"/>
    <lineage>
        <taxon>Bacteria</taxon>
        <taxon>Pseudomonadati</taxon>
        <taxon>Bacteroidota</taxon>
        <taxon>Flavobacteriia</taxon>
        <taxon>Flavobacteriales</taxon>
        <taxon>Flavobacteriaceae</taxon>
        <taxon>Cellulophaga</taxon>
    </lineage>
</organism>
<dbReference type="SUPFAM" id="SSF47240">
    <property type="entry name" value="Ferritin-like"/>
    <property type="match status" value="1"/>
</dbReference>
<dbReference type="Proteomes" id="UP000182114">
    <property type="component" value="Unassembled WGS sequence"/>
</dbReference>
<accession>A0A1G7E249</accession>
<dbReference type="AlphaFoldDB" id="A0A1G7E249"/>
<dbReference type="eggNOG" id="COG3685">
    <property type="taxonomic scope" value="Bacteria"/>
</dbReference>
<dbReference type="PANTHER" id="PTHR30565">
    <property type="entry name" value="PROTEIN YCIF"/>
    <property type="match status" value="1"/>
</dbReference>
<dbReference type="InterPro" id="IPR009078">
    <property type="entry name" value="Ferritin-like_SF"/>
</dbReference>
<dbReference type="Pfam" id="PF05974">
    <property type="entry name" value="DUF892"/>
    <property type="match status" value="1"/>
</dbReference>
<evidence type="ECO:0000313" key="2">
    <source>
        <dbReference type="Proteomes" id="UP000182114"/>
    </source>
</evidence>
<name>A0A1G7E249_9FLAO</name>
<dbReference type="EMBL" id="FNBD01000002">
    <property type="protein sequence ID" value="SDE57741.1"/>
    <property type="molecule type" value="Genomic_DNA"/>
</dbReference>
<dbReference type="PANTHER" id="PTHR30565:SF9">
    <property type="entry name" value="PROTEIN YCIF"/>
    <property type="match status" value="1"/>
</dbReference>
<reference evidence="2" key="1">
    <citation type="submission" date="2016-10" db="EMBL/GenBank/DDBJ databases">
        <authorList>
            <person name="Varghese N."/>
            <person name="Submissions S."/>
        </authorList>
    </citation>
    <scope>NUCLEOTIDE SEQUENCE [LARGE SCALE GENOMIC DNA]</scope>
    <source>
        <strain evidence="2">DSM 24729</strain>
    </source>
</reference>
<gene>
    <name evidence="1" type="ORF">SAMN04487992_10240</name>
</gene>
<dbReference type="InterPro" id="IPR012347">
    <property type="entry name" value="Ferritin-like"/>
</dbReference>
<proteinExistence type="predicted"/>
<protein>
    <submittedName>
        <fullName evidence="1">Ferritin-like metal-binding protein YciE</fullName>
    </submittedName>
</protein>
<dbReference type="InterPro" id="IPR047114">
    <property type="entry name" value="YciF"/>
</dbReference>
<evidence type="ECO:0000313" key="1">
    <source>
        <dbReference type="EMBL" id="SDE57741.1"/>
    </source>
</evidence>
<dbReference type="Gene3D" id="1.20.1260.10">
    <property type="match status" value="1"/>
</dbReference>
<keyword evidence="2" id="KW-1185">Reference proteome</keyword>
<sequence>MKHLTHLLEYQVKDLLDIELQLLQILPKIIFCAKDKYLLKLLHLHLQETTIQSIKIGQVGQVLEILHTTKTSEVMTSLIKQITLFLNKDIKSELKDAGIIAELQKIEYYKIACYDTALSYAKELKLTSITSLLNDTLNQVYEINESLTDLAENHMNKKAANKY</sequence>